<dbReference type="InterPro" id="IPR017732">
    <property type="entry name" value="T4/T6SS_DotU"/>
</dbReference>
<dbReference type="Pfam" id="PF09850">
    <property type="entry name" value="DotU"/>
    <property type="match status" value="1"/>
</dbReference>
<dbReference type="OrthoDB" id="345640at2"/>
<protein>
    <recommendedName>
        <fullName evidence="2">Type IV / VI secretion system DotU domain-containing protein</fullName>
    </recommendedName>
</protein>
<evidence type="ECO:0000313" key="4">
    <source>
        <dbReference type="Proteomes" id="UP000004263"/>
    </source>
</evidence>
<dbReference type="EMBL" id="AAQH01000002">
    <property type="protein sequence ID" value="EAT13266.1"/>
    <property type="molecule type" value="Genomic_DNA"/>
</dbReference>
<organism evidence="3 4">
    <name type="scientific">Bermanella marisrubri</name>
    <dbReference type="NCBI Taxonomy" id="207949"/>
    <lineage>
        <taxon>Bacteria</taxon>
        <taxon>Pseudomonadati</taxon>
        <taxon>Pseudomonadota</taxon>
        <taxon>Gammaproteobacteria</taxon>
        <taxon>Oceanospirillales</taxon>
        <taxon>Oceanospirillaceae</taxon>
        <taxon>Bermanella</taxon>
    </lineage>
</organism>
<proteinExistence type="predicted"/>
<feature type="domain" description="Type IV / VI secretion system DotU" evidence="2">
    <location>
        <begin position="3"/>
        <end position="208"/>
    </location>
</feature>
<evidence type="ECO:0000259" key="2">
    <source>
        <dbReference type="Pfam" id="PF09850"/>
    </source>
</evidence>
<dbReference type="Gene3D" id="1.25.40.590">
    <property type="entry name" value="Type IV / VI secretion system, DotU"/>
    <property type="match status" value="1"/>
</dbReference>
<keyword evidence="1" id="KW-1133">Transmembrane helix</keyword>
<dbReference type="STRING" id="207949.RED65_00860"/>
<evidence type="ECO:0000256" key="1">
    <source>
        <dbReference type="SAM" id="Phobius"/>
    </source>
</evidence>
<name>Q1N512_9GAMM</name>
<dbReference type="RefSeq" id="WP_007017650.1">
    <property type="nucleotide sequence ID" value="NZ_CH724114.1"/>
</dbReference>
<dbReference type="AlphaFoldDB" id="Q1N512"/>
<accession>Q1N512</accession>
<dbReference type="PANTHER" id="PTHR38033">
    <property type="entry name" value="MEMBRANE PROTEIN-RELATED"/>
    <property type="match status" value="1"/>
</dbReference>
<reference evidence="3 4" key="1">
    <citation type="submission" date="2006-03" db="EMBL/GenBank/DDBJ databases">
        <authorList>
            <person name="Pinhassi J."/>
            <person name="Pedros-Alio C."/>
            <person name="Ferriera S."/>
            <person name="Johnson J."/>
            <person name="Kravitz S."/>
            <person name="Halpern A."/>
            <person name="Remington K."/>
            <person name="Beeson K."/>
            <person name="Tran B."/>
            <person name="Rogers Y.-H."/>
            <person name="Friedman R."/>
            <person name="Venter J.C."/>
        </authorList>
    </citation>
    <scope>NUCLEOTIDE SEQUENCE [LARGE SCALE GENOMIC DNA]</scope>
    <source>
        <strain evidence="3 4">RED65</strain>
    </source>
</reference>
<dbReference type="HOGENOM" id="CLU_071818_4_0_6"/>
<keyword evidence="4" id="KW-1185">Reference proteome</keyword>
<keyword evidence="1" id="KW-0812">Transmembrane</keyword>
<keyword evidence="1" id="KW-0472">Membrane</keyword>
<evidence type="ECO:0000313" key="3">
    <source>
        <dbReference type="EMBL" id="EAT13266.1"/>
    </source>
</evidence>
<comment type="caution">
    <text evidence="3">The sequence shown here is derived from an EMBL/GenBank/DDBJ whole genome shotgun (WGS) entry which is preliminary data.</text>
</comment>
<feature type="transmembrane region" description="Helical" evidence="1">
    <location>
        <begin position="188"/>
        <end position="209"/>
    </location>
</feature>
<dbReference type="Proteomes" id="UP000004263">
    <property type="component" value="Unassembled WGS sequence"/>
</dbReference>
<dbReference type="NCBIfam" id="TIGR03349">
    <property type="entry name" value="IV_VI_DotU"/>
    <property type="match status" value="1"/>
</dbReference>
<sequence length="223" mass="25730">MRLVDYFIDPLLMANRLKSDASELDESWKSVRESLNQLLLDSKLAAVRAGYPETVCDQALFPIVAFIDEAVLTSQWAQKSLWQMQSLQREFYETSNAGHEFYERLNLLNRQGDDRSVREIYLLCLSLGFKGKFYQPQDRPKIEEIKLFNLNLLLPKDANNVFEKSTLFTDAYHERDQINTQQKSRINLIPFFATAPFVIVGGALLFYSLEISQSISSIMDVVK</sequence>
<gene>
    <name evidence="3" type="ORF">RED65_00860</name>
</gene>
<dbReference type="PANTHER" id="PTHR38033:SF1">
    <property type="entry name" value="DOTU FAMILY TYPE IV_VI SECRETION SYSTEM PROTEIN"/>
    <property type="match status" value="1"/>
</dbReference>
<dbReference type="InterPro" id="IPR038522">
    <property type="entry name" value="T4/T6SS_DotU_sf"/>
</dbReference>